<organism evidence="1 2">
    <name type="scientific">Mollisia scopiformis</name>
    <name type="common">Conifer needle endophyte fungus</name>
    <name type="synonym">Phialocephala scopiformis</name>
    <dbReference type="NCBI Taxonomy" id="149040"/>
    <lineage>
        <taxon>Eukaryota</taxon>
        <taxon>Fungi</taxon>
        <taxon>Dikarya</taxon>
        <taxon>Ascomycota</taxon>
        <taxon>Pezizomycotina</taxon>
        <taxon>Leotiomycetes</taxon>
        <taxon>Helotiales</taxon>
        <taxon>Mollisiaceae</taxon>
        <taxon>Mollisia</taxon>
    </lineage>
</organism>
<protein>
    <submittedName>
        <fullName evidence="1">Uncharacterized protein</fullName>
    </submittedName>
</protein>
<dbReference type="Proteomes" id="UP000070700">
    <property type="component" value="Unassembled WGS sequence"/>
</dbReference>
<sequence>MSSILKPIAHINDALSQQKRQLYFTTCCCLVLPYCLHKTLRPLQIWRKWKFRKRLETIDQDRKNILRIEGDLRRSKKIFVHAINDRGETAPRLLDTLTDIWRRTHLVEHRVIIQAEWFIQHFQPDSPDQSGFIDWAASMKSLGHILMLWIGSFSPGLKNLSSSVAIQGTRTVVVINNVNSLYPERLLLKDYHLQAQQRFADWVDKHFKSNETVSDDTISQNPP</sequence>
<dbReference type="InParanoid" id="A0A194XVA7"/>
<gene>
    <name evidence="1" type="ORF">LY89DRAFT_679442</name>
</gene>
<accession>A0A194XVA7</accession>
<evidence type="ECO:0000313" key="1">
    <source>
        <dbReference type="EMBL" id="KUJ24265.1"/>
    </source>
</evidence>
<proteinExistence type="predicted"/>
<dbReference type="EMBL" id="KQ947404">
    <property type="protein sequence ID" value="KUJ24265.1"/>
    <property type="molecule type" value="Genomic_DNA"/>
</dbReference>
<dbReference type="AlphaFoldDB" id="A0A194XVA7"/>
<dbReference type="OrthoDB" id="5301473at2759"/>
<dbReference type="GeneID" id="28823599"/>
<name>A0A194XVA7_MOLSC</name>
<keyword evidence="2" id="KW-1185">Reference proteome</keyword>
<dbReference type="RefSeq" id="XP_018078620.1">
    <property type="nucleotide sequence ID" value="XM_018213873.1"/>
</dbReference>
<dbReference type="KEGG" id="psco:LY89DRAFT_679442"/>
<evidence type="ECO:0000313" key="2">
    <source>
        <dbReference type="Proteomes" id="UP000070700"/>
    </source>
</evidence>
<reference evidence="1 2" key="1">
    <citation type="submission" date="2015-10" db="EMBL/GenBank/DDBJ databases">
        <title>Full genome of DAOMC 229536 Phialocephala scopiformis, a fungal endophyte of spruce producing the potent anti-insectan compound rugulosin.</title>
        <authorList>
            <consortium name="DOE Joint Genome Institute"/>
            <person name="Walker A.K."/>
            <person name="Frasz S.L."/>
            <person name="Seifert K.A."/>
            <person name="Miller J.D."/>
            <person name="Mondo S.J."/>
            <person name="Labutti K."/>
            <person name="Lipzen A."/>
            <person name="Dockter R."/>
            <person name="Kennedy M."/>
            <person name="Grigoriev I.V."/>
            <person name="Spatafora J.W."/>
        </authorList>
    </citation>
    <scope>NUCLEOTIDE SEQUENCE [LARGE SCALE GENOMIC DNA]</scope>
    <source>
        <strain evidence="1 2">CBS 120377</strain>
    </source>
</reference>